<dbReference type="InterPro" id="IPR036397">
    <property type="entry name" value="RNaseH_sf"/>
</dbReference>
<dbReference type="Proteomes" id="UP000887159">
    <property type="component" value="Unassembled WGS sequence"/>
</dbReference>
<organism evidence="1 2">
    <name type="scientific">Trichonephila clavipes</name>
    <name type="common">Golden silk orbweaver</name>
    <name type="synonym">Nephila clavipes</name>
    <dbReference type="NCBI Taxonomy" id="2585209"/>
    <lineage>
        <taxon>Eukaryota</taxon>
        <taxon>Metazoa</taxon>
        <taxon>Ecdysozoa</taxon>
        <taxon>Arthropoda</taxon>
        <taxon>Chelicerata</taxon>
        <taxon>Arachnida</taxon>
        <taxon>Araneae</taxon>
        <taxon>Araneomorphae</taxon>
        <taxon>Entelegynae</taxon>
        <taxon>Araneoidea</taxon>
        <taxon>Nephilidae</taxon>
        <taxon>Trichonephila</taxon>
    </lineage>
</organism>
<proteinExistence type="predicted"/>
<comment type="caution">
    <text evidence="1">The sequence shown here is derived from an EMBL/GenBank/DDBJ whole genome shotgun (WGS) entry which is preliminary data.</text>
</comment>
<sequence>MQDGAPPHRHLSIREWLNITVPNQWIGRKEPPNKACIAWHPRSPDRMPCDSYLWGFIKNFVYVPSLPSDSPDLRLKIEEGVVKISSDTLKKVWDELVYHLDV</sequence>
<protein>
    <submittedName>
        <fullName evidence="1">Uncharacterized protein</fullName>
    </submittedName>
</protein>
<keyword evidence="2" id="KW-1185">Reference proteome</keyword>
<name>A0A8X6R6S0_TRICX</name>
<dbReference type="PANTHER" id="PTHR47326">
    <property type="entry name" value="TRANSPOSABLE ELEMENT TC3 TRANSPOSASE-LIKE PROTEIN"/>
    <property type="match status" value="1"/>
</dbReference>
<dbReference type="Gene3D" id="3.30.420.10">
    <property type="entry name" value="Ribonuclease H-like superfamily/Ribonuclease H"/>
    <property type="match status" value="1"/>
</dbReference>
<dbReference type="PANTHER" id="PTHR47326:SF1">
    <property type="entry name" value="HTH PSQ-TYPE DOMAIN-CONTAINING PROTEIN"/>
    <property type="match status" value="1"/>
</dbReference>
<evidence type="ECO:0000313" key="2">
    <source>
        <dbReference type="Proteomes" id="UP000887159"/>
    </source>
</evidence>
<dbReference type="AlphaFoldDB" id="A0A8X6R6S0"/>
<accession>A0A8X6R6S0</accession>
<dbReference type="GO" id="GO:0003676">
    <property type="term" value="F:nucleic acid binding"/>
    <property type="evidence" value="ECO:0007669"/>
    <property type="project" value="InterPro"/>
</dbReference>
<dbReference type="EMBL" id="BMAU01021053">
    <property type="protein sequence ID" value="GFX88570.1"/>
    <property type="molecule type" value="Genomic_DNA"/>
</dbReference>
<gene>
    <name evidence="1" type="ORF">TNCV_2659811</name>
</gene>
<reference evidence="1" key="1">
    <citation type="submission" date="2020-08" db="EMBL/GenBank/DDBJ databases">
        <title>Multicomponent nature underlies the extraordinary mechanical properties of spider dragline silk.</title>
        <authorList>
            <person name="Kono N."/>
            <person name="Nakamura H."/>
            <person name="Mori M."/>
            <person name="Yoshida Y."/>
            <person name="Ohtoshi R."/>
            <person name="Malay A.D."/>
            <person name="Moran D.A.P."/>
            <person name="Tomita M."/>
            <person name="Numata K."/>
            <person name="Arakawa K."/>
        </authorList>
    </citation>
    <scope>NUCLEOTIDE SEQUENCE</scope>
</reference>
<evidence type="ECO:0000313" key="1">
    <source>
        <dbReference type="EMBL" id="GFX88570.1"/>
    </source>
</evidence>